<organism evidence="1 2">
    <name type="scientific">Aspergillus glaucus CBS 516.65</name>
    <dbReference type="NCBI Taxonomy" id="1160497"/>
    <lineage>
        <taxon>Eukaryota</taxon>
        <taxon>Fungi</taxon>
        <taxon>Dikarya</taxon>
        <taxon>Ascomycota</taxon>
        <taxon>Pezizomycotina</taxon>
        <taxon>Eurotiomycetes</taxon>
        <taxon>Eurotiomycetidae</taxon>
        <taxon>Eurotiales</taxon>
        <taxon>Aspergillaceae</taxon>
        <taxon>Aspergillus</taxon>
        <taxon>Aspergillus subgen. Aspergillus</taxon>
    </lineage>
</organism>
<dbReference type="EMBL" id="KV878900">
    <property type="protein sequence ID" value="OJJ83208.1"/>
    <property type="molecule type" value="Genomic_DNA"/>
</dbReference>
<dbReference type="AlphaFoldDB" id="A0A1L9VGZ2"/>
<sequence length="386" mass="45319">MIIYSDTSVTPKQKPFGSVTDVLFQIIINGDLDMVPTLCLVNKATYDSTKVLEPHICGWFMCRHQVTGFDRVLRLDRRTGRPRPLTVHSLLRFDRRRDIAQRISRHIVPAVWGPFSDDDENLEMNFDAELRLAQRIERGLYVLFHMSDIARDMERSKQQRRKPLAPVAIGRLIALSQTFDEYDGLPEQKRESVSFENYADHVYKVLKWGATEADIGRKRLEFRRHLGREREIDLHVALRMMRERTEKMLLRHGPSDWFRDAKNEYSVISWFLLRQSPRTLEKLFLSDPDQCCDIEGKLGIVNGVRVCHFADPLDNYWKAWKEDPQLGCQDCDCKRRARSWSMKPALIDARGREHNIAAEKYLKETWNQRHVGLHRAFMTGQFTTFL</sequence>
<accession>A0A1L9VGZ2</accession>
<protein>
    <submittedName>
        <fullName evidence="1">Uncharacterized protein</fullName>
    </submittedName>
</protein>
<keyword evidence="2" id="KW-1185">Reference proteome</keyword>
<dbReference type="Proteomes" id="UP000184300">
    <property type="component" value="Unassembled WGS sequence"/>
</dbReference>
<evidence type="ECO:0000313" key="1">
    <source>
        <dbReference type="EMBL" id="OJJ83208.1"/>
    </source>
</evidence>
<dbReference type="VEuPathDB" id="FungiDB:ASPGLDRAFT_48597"/>
<name>A0A1L9VGZ2_ASPGL</name>
<dbReference type="GeneID" id="34463189"/>
<proteinExistence type="predicted"/>
<evidence type="ECO:0000313" key="2">
    <source>
        <dbReference type="Proteomes" id="UP000184300"/>
    </source>
</evidence>
<reference evidence="2" key="1">
    <citation type="journal article" date="2017" name="Genome Biol.">
        <title>Comparative genomics reveals high biological diversity and specific adaptations in the industrially and medically important fungal genus Aspergillus.</title>
        <authorList>
            <person name="de Vries R.P."/>
            <person name="Riley R."/>
            <person name="Wiebenga A."/>
            <person name="Aguilar-Osorio G."/>
            <person name="Amillis S."/>
            <person name="Uchima C.A."/>
            <person name="Anderluh G."/>
            <person name="Asadollahi M."/>
            <person name="Askin M."/>
            <person name="Barry K."/>
            <person name="Battaglia E."/>
            <person name="Bayram O."/>
            <person name="Benocci T."/>
            <person name="Braus-Stromeyer S.A."/>
            <person name="Caldana C."/>
            <person name="Canovas D."/>
            <person name="Cerqueira G.C."/>
            <person name="Chen F."/>
            <person name="Chen W."/>
            <person name="Choi C."/>
            <person name="Clum A."/>
            <person name="Dos Santos R.A."/>
            <person name="Damasio A.R."/>
            <person name="Diallinas G."/>
            <person name="Emri T."/>
            <person name="Fekete E."/>
            <person name="Flipphi M."/>
            <person name="Freyberg S."/>
            <person name="Gallo A."/>
            <person name="Gournas C."/>
            <person name="Habgood R."/>
            <person name="Hainaut M."/>
            <person name="Harispe M.L."/>
            <person name="Henrissat B."/>
            <person name="Hilden K.S."/>
            <person name="Hope R."/>
            <person name="Hossain A."/>
            <person name="Karabika E."/>
            <person name="Karaffa L."/>
            <person name="Karanyi Z."/>
            <person name="Krasevec N."/>
            <person name="Kuo A."/>
            <person name="Kusch H."/>
            <person name="LaButti K."/>
            <person name="Lagendijk E.L."/>
            <person name="Lapidus A."/>
            <person name="Levasseur A."/>
            <person name="Lindquist E."/>
            <person name="Lipzen A."/>
            <person name="Logrieco A.F."/>
            <person name="MacCabe A."/>
            <person name="Maekelae M.R."/>
            <person name="Malavazi I."/>
            <person name="Melin P."/>
            <person name="Meyer V."/>
            <person name="Mielnichuk N."/>
            <person name="Miskei M."/>
            <person name="Molnar A.P."/>
            <person name="Mule G."/>
            <person name="Ngan C.Y."/>
            <person name="Orejas M."/>
            <person name="Orosz E."/>
            <person name="Ouedraogo J.P."/>
            <person name="Overkamp K.M."/>
            <person name="Park H.-S."/>
            <person name="Perrone G."/>
            <person name="Piumi F."/>
            <person name="Punt P.J."/>
            <person name="Ram A.F."/>
            <person name="Ramon A."/>
            <person name="Rauscher S."/>
            <person name="Record E."/>
            <person name="Riano-Pachon D.M."/>
            <person name="Robert V."/>
            <person name="Roehrig J."/>
            <person name="Ruller R."/>
            <person name="Salamov A."/>
            <person name="Salih N.S."/>
            <person name="Samson R.A."/>
            <person name="Sandor E."/>
            <person name="Sanguinetti M."/>
            <person name="Schuetze T."/>
            <person name="Sepcic K."/>
            <person name="Shelest E."/>
            <person name="Sherlock G."/>
            <person name="Sophianopoulou V."/>
            <person name="Squina F.M."/>
            <person name="Sun H."/>
            <person name="Susca A."/>
            <person name="Todd R.B."/>
            <person name="Tsang A."/>
            <person name="Unkles S.E."/>
            <person name="van de Wiele N."/>
            <person name="van Rossen-Uffink D."/>
            <person name="Oliveira J.V."/>
            <person name="Vesth T.C."/>
            <person name="Visser J."/>
            <person name="Yu J.-H."/>
            <person name="Zhou M."/>
            <person name="Andersen M.R."/>
            <person name="Archer D.B."/>
            <person name="Baker S.E."/>
            <person name="Benoit I."/>
            <person name="Brakhage A.A."/>
            <person name="Braus G.H."/>
            <person name="Fischer R."/>
            <person name="Frisvad J.C."/>
            <person name="Goldman G.H."/>
            <person name="Houbraken J."/>
            <person name="Oakley B."/>
            <person name="Pocsi I."/>
            <person name="Scazzocchio C."/>
            <person name="Seiboth B."/>
            <person name="vanKuyk P.A."/>
            <person name="Wortman J."/>
            <person name="Dyer P.S."/>
            <person name="Grigoriev I.V."/>
        </authorList>
    </citation>
    <scope>NUCLEOTIDE SEQUENCE [LARGE SCALE GENOMIC DNA]</scope>
    <source>
        <strain evidence="2">CBS 516.65</strain>
    </source>
</reference>
<dbReference type="RefSeq" id="XP_022399906.1">
    <property type="nucleotide sequence ID" value="XM_022546928.1"/>
</dbReference>
<dbReference type="STRING" id="1160497.A0A1L9VGZ2"/>
<dbReference type="OrthoDB" id="546861at2759"/>
<gene>
    <name evidence="1" type="ORF">ASPGLDRAFT_48597</name>
</gene>